<dbReference type="SUPFAM" id="SSF81799">
    <property type="entry name" value="Putative methyltransferase TM0872, insert domain"/>
    <property type="match status" value="1"/>
</dbReference>
<dbReference type="Gene3D" id="1.10.150.170">
    <property type="entry name" value="Putative methyltransferase TM0872, insert domain"/>
    <property type="match status" value="1"/>
</dbReference>
<accession>A0A381QP58</accession>
<evidence type="ECO:0000256" key="2">
    <source>
        <dbReference type="ARBA" id="ARBA00022603"/>
    </source>
</evidence>
<proteinExistence type="inferred from homology"/>
<dbReference type="PANTHER" id="PTHR11265:SF0">
    <property type="entry name" value="12S RRNA N4-METHYLCYTIDINE METHYLTRANSFERASE"/>
    <property type="match status" value="1"/>
</dbReference>
<sequence length="302" mass="33386">MPQHMPVLRDDMVNAVMTDPDGTYLDATFGRGGHARALLRLLSSKASLVAIDRDPEAYQAAIDLSREDSRVHPKRGIFSELSSVLSGMPRDAFSGVMMDVGVSSPQLDDPERGFSFMRSGPLDMRMDPDSGESAASWLNRVELPDLVKVLRTLGDEKNARAIAISIIKKRPLHTTTELVTAINGARSKRDPRKHSATRVFQAVRMHINDELSELTRGIDAGFQHLADGGRIGILTFHSIEHAVVRKKFRDLVSPFVPRRLPVRGTSPGRATYVVKAKHPDSSEANINPRSRSALLQVIERIE</sequence>
<reference evidence="5" key="1">
    <citation type="submission" date="2018-05" db="EMBL/GenBank/DDBJ databases">
        <authorList>
            <person name="Lanie J.A."/>
            <person name="Ng W.-L."/>
            <person name="Kazmierczak K.M."/>
            <person name="Andrzejewski T.M."/>
            <person name="Davidsen T.M."/>
            <person name="Wayne K.J."/>
            <person name="Tettelin H."/>
            <person name="Glass J.I."/>
            <person name="Rusch D."/>
            <person name="Podicherti R."/>
            <person name="Tsui H.-C.T."/>
            <person name="Winkler M.E."/>
        </authorList>
    </citation>
    <scope>NUCLEOTIDE SEQUENCE</scope>
</reference>
<dbReference type="GO" id="GO:0005737">
    <property type="term" value="C:cytoplasm"/>
    <property type="evidence" value="ECO:0007669"/>
    <property type="project" value="TreeGrafter"/>
</dbReference>
<keyword evidence="2" id="KW-0489">Methyltransferase</keyword>
<dbReference type="NCBIfam" id="TIGR00006">
    <property type="entry name" value="16S rRNA (cytosine(1402)-N(4))-methyltransferase RsmH"/>
    <property type="match status" value="1"/>
</dbReference>
<protein>
    <submittedName>
        <fullName evidence="5">Uncharacterized protein</fullName>
    </submittedName>
</protein>
<evidence type="ECO:0000256" key="3">
    <source>
        <dbReference type="ARBA" id="ARBA00022679"/>
    </source>
</evidence>
<dbReference type="GO" id="GO:0070475">
    <property type="term" value="P:rRNA base methylation"/>
    <property type="evidence" value="ECO:0007669"/>
    <property type="project" value="TreeGrafter"/>
</dbReference>
<gene>
    <name evidence="5" type="ORF">METZ01_LOCUS33462</name>
</gene>
<keyword evidence="3" id="KW-0808">Transferase</keyword>
<comment type="similarity">
    <text evidence="1">Belongs to the methyltransferase superfamily. RsmH family.</text>
</comment>
<dbReference type="Pfam" id="PF01795">
    <property type="entry name" value="Methyltransf_5"/>
    <property type="match status" value="1"/>
</dbReference>
<keyword evidence="4" id="KW-0949">S-adenosyl-L-methionine</keyword>
<evidence type="ECO:0000313" key="5">
    <source>
        <dbReference type="EMBL" id="SUZ80608.1"/>
    </source>
</evidence>
<dbReference type="SUPFAM" id="SSF53335">
    <property type="entry name" value="S-adenosyl-L-methionine-dependent methyltransferases"/>
    <property type="match status" value="1"/>
</dbReference>
<dbReference type="PANTHER" id="PTHR11265">
    <property type="entry name" value="S-ADENOSYL-METHYLTRANSFERASE MRAW"/>
    <property type="match status" value="1"/>
</dbReference>
<evidence type="ECO:0000256" key="4">
    <source>
        <dbReference type="ARBA" id="ARBA00022691"/>
    </source>
</evidence>
<dbReference type="Gene3D" id="3.40.50.150">
    <property type="entry name" value="Vaccinia Virus protein VP39"/>
    <property type="match status" value="1"/>
</dbReference>
<evidence type="ECO:0000256" key="1">
    <source>
        <dbReference type="ARBA" id="ARBA00010396"/>
    </source>
</evidence>
<dbReference type="InterPro" id="IPR002903">
    <property type="entry name" value="RsmH"/>
</dbReference>
<dbReference type="PIRSF" id="PIRSF004486">
    <property type="entry name" value="MraW"/>
    <property type="match status" value="1"/>
</dbReference>
<dbReference type="InterPro" id="IPR023397">
    <property type="entry name" value="SAM-dep_MeTrfase_MraW_recog"/>
</dbReference>
<dbReference type="AlphaFoldDB" id="A0A381QP58"/>
<dbReference type="EMBL" id="UINC01001434">
    <property type="protein sequence ID" value="SUZ80608.1"/>
    <property type="molecule type" value="Genomic_DNA"/>
</dbReference>
<dbReference type="GO" id="GO:0071424">
    <property type="term" value="F:rRNA (cytosine-N4-)-methyltransferase activity"/>
    <property type="evidence" value="ECO:0007669"/>
    <property type="project" value="TreeGrafter"/>
</dbReference>
<dbReference type="InterPro" id="IPR029063">
    <property type="entry name" value="SAM-dependent_MTases_sf"/>
</dbReference>
<dbReference type="HAMAP" id="MF_01007">
    <property type="entry name" value="16SrRNA_methyltr_H"/>
    <property type="match status" value="1"/>
</dbReference>
<name>A0A381QP58_9ZZZZ</name>
<organism evidence="5">
    <name type="scientific">marine metagenome</name>
    <dbReference type="NCBI Taxonomy" id="408172"/>
    <lineage>
        <taxon>unclassified sequences</taxon>
        <taxon>metagenomes</taxon>
        <taxon>ecological metagenomes</taxon>
    </lineage>
</organism>